<dbReference type="AlphaFoldDB" id="A0AAW2HUY1"/>
<protein>
    <recommendedName>
        <fullName evidence="2">Rhabdoid tumor deletion region protein 1</fullName>
    </recommendedName>
</protein>
<evidence type="ECO:0008006" key="2">
    <source>
        <dbReference type="Google" id="ProtNLM"/>
    </source>
</evidence>
<dbReference type="InterPro" id="IPR011989">
    <property type="entry name" value="ARM-like"/>
</dbReference>
<dbReference type="SUPFAM" id="SSF48371">
    <property type="entry name" value="ARM repeat"/>
    <property type="match status" value="1"/>
</dbReference>
<dbReference type="EMBL" id="JARGDH010000003">
    <property type="protein sequence ID" value="KAL0273845.1"/>
    <property type="molecule type" value="Genomic_DNA"/>
</dbReference>
<dbReference type="InterPro" id="IPR042856">
    <property type="entry name" value="RSP14"/>
</dbReference>
<dbReference type="PANTHER" id="PTHR15599">
    <property type="entry name" value="RTDR1"/>
    <property type="match status" value="1"/>
</dbReference>
<accession>A0AAW2HUY1</accession>
<dbReference type="InterPro" id="IPR016024">
    <property type="entry name" value="ARM-type_fold"/>
</dbReference>
<comment type="caution">
    <text evidence="1">The sequence shown here is derived from an EMBL/GenBank/DDBJ whole genome shotgun (WGS) entry which is preliminary data.</text>
</comment>
<dbReference type="PANTHER" id="PTHR15599:SF1">
    <property type="entry name" value="RADIAL SPOKE HEAD 14 HOMOLOG"/>
    <property type="match status" value="1"/>
</dbReference>
<name>A0AAW2HUY1_9NEOP</name>
<evidence type="ECO:0000313" key="1">
    <source>
        <dbReference type="EMBL" id="KAL0273845.1"/>
    </source>
</evidence>
<dbReference type="Gene3D" id="1.25.10.10">
    <property type="entry name" value="Leucine-rich Repeat Variant"/>
    <property type="match status" value="2"/>
</dbReference>
<proteinExistence type="predicted"/>
<dbReference type="SMART" id="SM00185">
    <property type="entry name" value="ARM"/>
    <property type="match status" value="5"/>
</dbReference>
<gene>
    <name evidence="1" type="ORF">PYX00_006424</name>
</gene>
<dbReference type="InterPro" id="IPR000225">
    <property type="entry name" value="Armadillo"/>
</dbReference>
<organism evidence="1">
    <name type="scientific">Menopon gallinae</name>
    <name type="common">poultry shaft louse</name>
    <dbReference type="NCBI Taxonomy" id="328185"/>
    <lineage>
        <taxon>Eukaryota</taxon>
        <taxon>Metazoa</taxon>
        <taxon>Ecdysozoa</taxon>
        <taxon>Arthropoda</taxon>
        <taxon>Hexapoda</taxon>
        <taxon>Insecta</taxon>
        <taxon>Pterygota</taxon>
        <taxon>Neoptera</taxon>
        <taxon>Paraneoptera</taxon>
        <taxon>Psocodea</taxon>
        <taxon>Troctomorpha</taxon>
        <taxon>Phthiraptera</taxon>
        <taxon>Amblycera</taxon>
        <taxon>Menoponidae</taxon>
        <taxon>Menopon</taxon>
    </lineage>
</organism>
<sequence>MSFLYPAKHTYLQKTLCQELNQKTVNRLMDARRPVNVCAKNPFPDLENYEAHIYAPNVDATRSKRGFGRWAMPKLRRQIHHPDVQVVAQAVNTILDLVYDPQYAFQAIREGVVDRLSDMMLHEMDFIREKICMILYVLGSHEAGRRVMIRRYEIIKNLFLLTEDDAEGVRKSAQRVIEMVSRNLIGCVGLNMADGLLLTLRLIGGSPPATSDDILALNLRILEQLLEDDCKLLALKHGAMETLISKLEHPREEIVATALSCIAMLCTEREGRKKAIERELHKLLCKMLHSQSQLIQTKAAGAITFVTISSEVRGELSNPCIIERLLQMMENFHCPEMQMMAAKTLTNLAEVITARKFLAIKKTQKRIKMVYTGKDEVVERHKNILLDAIRWEP</sequence>
<reference evidence="1" key="1">
    <citation type="journal article" date="2024" name="Gigascience">
        <title>Chromosome-level genome of the poultry shaft louse Menopon gallinae provides insight into the host-switching and adaptive evolution of parasitic lice.</title>
        <authorList>
            <person name="Xu Y."/>
            <person name="Ma L."/>
            <person name="Liu S."/>
            <person name="Liang Y."/>
            <person name="Liu Q."/>
            <person name="He Z."/>
            <person name="Tian L."/>
            <person name="Duan Y."/>
            <person name="Cai W."/>
            <person name="Li H."/>
            <person name="Song F."/>
        </authorList>
    </citation>
    <scope>NUCLEOTIDE SEQUENCE</scope>
    <source>
        <strain evidence="1">Cailab_2023a</strain>
    </source>
</reference>